<dbReference type="PANTHER" id="PTHR32432:SF3">
    <property type="entry name" value="ETHANOLAMINE UTILIZATION PROTEIN EUTJ"/>
    <property type="match status" value="1"/>
</dbReference>
<sequence length="544" mass="58161">MARTATGIDVGARSAVALKGSWKGGTFHVTNVAIAENHAGDLGSGWAGLAPDFKLGRSRIGISGREVNVRYTRVPAVPDWQLRNLMRFEVQEIGDQSGAEVASDFNLLPRPPEIDGEDVVLLAMSRETLLDEHQKGLEAAGGTLDAFSPASIALYNAFVRYGVVQDDTVLVANIGHETTDVVLVRGADLLFARNLSGGSRLFDEALMQRLGMGASQAESVKIDHVDLTPGARPRSAESEKATRAVMGAAGQLTSLLQSAVMFCKTQVKLSGLKVDRVLICGGGAALAGLPEYLSAGMGVPVHLFDAFHVVDTSALTPEESEVLEAHELEAVVALGLATMASDKDAYSLEIVPSGLAKKREFFGGTLWLIAAGLLGIGFLGFRVQHLAAKLDRVEGVSRGLASKVKRARAIHESTEELVAANAELAVRTESLQGIAGSGEQVARALAFFDDHLPQDFWITRIESSFESDQELGIERQQERPVLVVRGSLREGVDSPTEQFQAMVNKLQETMPKAVLNPGLDRQAFSIDMSLFAPVETPANNNEDA</sequence>
<dbReference type="Gene3D" id="3.30.420.40">
    <property type="match status" value="2"/>
</dbReference>
<dbReference type="InterPro" id="IPR050696">
    <property type="entry name" value="FtsA/MreB"/>
</dbReference>
<proteinExistence type="predicted"/>
<dbReference type="OrthoDB" id="5291956at2"/>
<name>A0A518EQT7_9BACT</name>
<protein>
    <submittedName>
        <fullName evidence="2">Competence protein A</fullName>
    </submittedName>
</protein>
<dbReference type="Gene3D" id="3.30.1490.300">
    <property type="match status" value="1"/>
</dbReference>
<keyword evidence="3" id="KW-1185">Reference proteome</keyword>
<keyword evidence="1" id="KW-0472">Membrane</keyword>
<organism evidence="2 3">
    <name type="scientific">Saltatorellus ferox</name>
    <dbReference type="NCBI Taxonomy" id="2528018"/>
    <lineage>
        <taxon>Bacteria</taxon>
        <taxon>Pseudomonadati</taxon>
        <taxon>Planctomycetota</taxon>
        <taxon>Planctomycetia</taxon>
        <taxon>Planctomycetia incertae sedis</taxon>
        <taxon>Saltatorellus</taxon>
    </lineage>
</organism>
<gene>
    <name evidence="2" type="ORF">Poly30_19720</name>
</gene>
<dbReference type="InterPro" id="IPR043129">
    <property type="entry name" value="ATPase_NBD"/>
</dbReference>
<dbReference type="Proteomes" id="UP000320390">
    <property type="component" value="Chromosome"/>
</dbReference>
<feature type="transmembrane region" description="Helical" evidence="1">
    <location>
        <begin position="361"/>
        <end position="381"/>
    </location>
</feature>
<dbReference type="CDD" id="cd24049">
    <property type="entry name" value="ASKHA_NBD_PilM"/>
    <property type="match status" value="1"/>
</dbReference>
<dbReference type="InterPro" id="IPR005883">
    <property type="entry name" value="PilM"/>
</dbReference>
<dbReference type="Pfam" id="PF11104">
    <property type="entry name" value="PilM_2"/>
    <property type="match status" value="1"/>
</dbReference>
<accession>A0A518EQT7</accession>
<dbReference type="AlphaFoldDB" id="A0A518EQT7"/>
<evidence type="ECO:0000313" key="3">
    <source>
        <dbReference type="Proteomes" id="UP000320390"/>
    </source>
</evidence>
<evidence type="ECO:0000256" key="1">
    <source>
        <dbReference type="SAM" id="Phobius"/>
    </source>
</evidence>
<dbReference type="SUPFAM" id="SSF53067">
    <property type="entry name" value="Actin-like ATPase domain"/>
    <property type="match status" value="1"/>
</dbReference>
<keyword evidence="1" id="KW-0812">Transmembrane</keyword>
<reference evidence="2 3" key="1">
    <citation type="submission" date="2019-02" db="EMBL/GenBank/DDBJ databases">
        <title>Deep-cultivation of Planctomycetes and their phenomic and genomic characterization uncovers novel biology.</title>
        <authorList>
            <person name="Wiegand S."/>
            <person name="Jogler M."/>
            <person name="Boedeker C."/>
            <person name="Pinto D."/>
            <person name="Vollmers J."/>
            <person name="Rivas-Marin E."/>
            <person name="Kohn T."/>
            <person name="Peeters S.H."/>
            <person name="Heuer A."/>
            <person name="Rast P."/>
            <person name="Oberbeckmann S."/>
            <person name="Bunk B."/>
            <person name="Jeske O."/>
            <person name="Meyerdierks A."/>
            <person name="Storesund J.E."/>
            <person name="Kallscheuer N."/>
            <person name="Luecker S."/>
            <person name="Lage O.M."/>
            <person name="Pohl T."/>
            <person name="Merkel B.J."/>
            <person name="Hornburger P."/>
            <person name="Mueller R.-W."/>
            <person name="Bruemmer F."/>
            <person name="Labrenz M."/>
            <person name="Spormann A.M."/>
            <person name="Op den Camp H."/>
            <person name="Overmann J."/>
            <person name="Amann R."/>
            <person name="Jetten M.S.M."/>
            <person name="Mascher T."/>
            <person name="Medema M.H."/>
            <person name="Devos D.P."/>
            <person name="Kaster A.-K."/>
            <person name="Ovreas L."/>
            <person name="Rohde M."/>
            <person name="Galperin M.Y."/>
            <person name="Jogler C."/>
        </authorList>
    </citation>
    <scope>NUCLEOTIDE SEQUENCE [LARGE SCALE GENOMIC DNA]</scope>
    <source>
        <strain evidence="2 3">Poly30</strain>
    </source>
</reference>
<dbReference type="EMBL" id="CP036434">
    <property type="protein sequence ID" value="QDV06462.1"/>
    <property type="molecule type" value="Genomic_DNA"/>
</dbReference>
<keyword evidence="1" id="KW-1133">Transmembrane helix</keyword>
<evidence type="ECO:0000313" key="2">
    <source>
        <dbReference type="EMBL" id="QDV06462.1"/>
    </source>
</evidence>
<dbReference type="PANTHER" id="PTHR32432">
    <property type="entry name" value="CELL DIVISION PROTEIN FTSA-RELATED"/>
    <property type="match status" value="1"/>
</dbReference>
<dbReference type="RefSeq" id="WP_145196667.1">
    <property type="nucleotide sequence ID" value="NZ_CP036434.1"/>
</dbReference>